<organism evidence="1 2">
    <name type="scientific">Medicago truncatula</name>
    <name type="common">Barrel medic</name>
    <name type="synonym">Medicago tribuloides</name>
    <dbReference type="NCBI Taxonomy" id="3880"/>
    <lineage>
        <taxon>Eukaryota</taxon>
        <taxon>Viridiplantae</taxon>
        <taxon>Streptophyta</taxon>
        <taxon>Embryophyta</taxon>
        <taxon>Tracheophyta</taxon>
        <taxon>Spermatophyta</taxon>
        <taxon>Magnoliopsida</taxon>
        <taxon>eudicotyledons</taxon>
        <taxon>Gunneridae</taxon>
        <taxon>Pentapetalae</taxon>
        <taxon>rosids</taxon>
        <taxon>fabids</taxon>
        <taxon>Fabales</taxon>
        <taxon>Fabaceae</taxon>
        <taxon>Papilionoideae</taxon>
        <taxon>50 kb inversion clade</taxon>
        <taxon>NPAAA clade</taxon>
        <taxon>Hologalegina</taxon>
        <taxon>IRL clade</taxon>
        <taxon>Trifolieae</taxon>
        <taxon>Medicago</taxon>
    </lineage>
</organism>
<dbReference type="EMBL" id="PSQE01000005">
    <property type="protein sequence ID" value="RHN53959.1"/>
    <property type="molecule type" value="Genomic_DNA"/>
</dbReference>
<protein>
    <submittedName>
        <fullName evidence="1">Uncharacterized protein</fullName>
    </submittedName>
</protein>
<reference evidence="2" key="1">
    <citation type="journal article" date="2018" name="Nat. Plants">
        <title>Whole-genome landscape of Medicago truncatula symbiotic genes.</title>
        <authorList>
            <person name="Pecrix Y."/>
            <person name="Staton S.E."/>
            <person name="Sallet E."/>
            <person name="Lelandais-Briere C."/>
            <person name="Moreau S."/>
            <person name="Carrere S."/>
            <person name="Blein T."/>
            <person name="Jardinaud M.F."/>
            <person name="Latrasse D."/>
            <person name="Zouine M."/>
            <person name="Zahm M."/>
            <person name="Kreplak J."/>
            <person name="Mayjonade B."/>
            <person name="Satge C."/>
            <person name="Perez M."/>
            <person name="Cauet S."/>
            <person name="Marande W."/>
            <person name="Chantry-Darmon C."/>
            <person name="Lopez-Roques C."/>
            <person name="Bouchez O."/>
            <person name="Berard A."/>
            <person name="Debelle F."/>
            <person name="Munos S."/>
            <person name="Bendahmane A."/>
            <person name="Berges H."/>
            <person name="Niebel A."/>
            <person name="Buitink J."/>
            <person name="Frugier F."/>
            <person name="Benhamed M."/>
            <person name="Crespi M."/>
            <person name="Gouzy J."/>
            <person name="Gamas P."/>
        </authorList>
    </citation>
    <scope>NUCLEOTIDE SEQUENCE [LARGE SCALE GENOMIC DNA]</scope>
    <source>
        <strain evidence="2">cv. Jemalong A17</strain>
    </source>
</reference>
<name>A0A396HKW7_MEDTR</name>
<dbReference type="AlphaFoldDB" id="A0A396HKW7"/>
<evidence type="ECO:0000313" key="1">
    <source>
        <dbReference type="EMBL" id="RHN53959.1"/>
    </source>
</evidence>
<gene>
    <name evidence="1" type="ORF">MtrunA17_Chr5g0401541</name>
</gene>
<evidence type="ECO:0000313" key="2">
    <source>
        <dbReference type="Proteomes" id="UP000265566"/>
    </source>
</evidence>
<dbReference type="Proteomes" id="UP000265566">
    <property type="component" value="Chromosome 5"/>
</dbReference>
<sequence>MMKMSWRCEIYLYQFASINGEKFEEHDLRNGDKREVRLKWDVVVTTQIKVAAQRTGNSPIAGDVREERIGLYGKRTHRKEQRKKRINWILQICP</sequence>
<accession>A0A396HKW7</accession>
<proteinExistence type="predicted"/>
<dbReference type="Gramene" id="rna28934">
    <property type="protein sequence ID" value="RHN53959.1"/>
    <property type="gene ID" value="gene28934"/>
</dbReference>
<comment type="caution">
    <text evidence="1">The sequence shown here is derived from an EMBL/GenBank/DDBJ whole genome shotgun (WGS) entry which is preliminary data.</text>
</comment>